<name>E0TH79_PARBH</name>
<dbReference type="OrthoDB" id="9809136at2"/>
<gene>
    <name evidence="1" type="ordered locus">PB2503_08039</name>
</gene>
<reference evidence="2" key="1">
    <citation type="submission" date="2010-08" db="EMBL/GenBank/DDBJ databases">
        <title>Genome sequence of Parvularcula bermudensis HTCC2503.</title>
        <authorList>
            <person name="Kang D.-M."/>
            <person name="Oh H.-M."/>
            <person name="Cho J.-C."/>
        </authorList>
    </citation>
    <scope>NUCLEOTIDE SEQUENCE [LARGE SCALE GENOMIC DNA]</scope>
    <source>
        <strain evidence="2">ATCC BAA-594 / HTCC2503 / KCTC 12087</strain>
    </source>
</reference>
<dbReference type="KEGG" id="pbr:PB2503_08039"/>
<dbReference type="Proteomes" id="UP000001302">
    <property type="component" value="Chromosome"/>
</dbReference>
<dbReference type="HOGENOM" id="CLU_2410568_0_0_5"/>
<protein>
    <recommendedName>
        <fullName evidence="3">DUF1491 family protein</fullName>
    </recommendedName>
</protein>
<organism evidence="1 2">
    <name type="scientific">Parvularcula bermudensis (strain ATCC BAA-594 / HTCC2503 / KCTC 12087)</name>
    <dbReference type="NCBI Taxonomy" id="314260"/>
    <lineage>
        <taxon>Bacteria</taxon>
        <taxon>Pseudomonadati</taxon>
        <taxon>Pseudomonadota</taxon>
        <taxon>Alphaproteobacteria</taxon>
        <taxon>Parvularculales</taxon>
        <taxon>Parvularculaceae</taxon>
        <taxon>Parvularcula</taxon>
    </lineage>
</organism>
<keyword evidence="2" id="KW-1185">Reference proteome</keyword>
<sequence length="92" mass="10321">MTSLKRIVEARGDFFTIVKQGHPEAGVIHVIVGHRGAWTLISEGAGGWVLRLETTARDEIDRTLEREARFDPDHWAIEIEGRLSLDDLAAMI</sequence>
<evidence type="ECO:0008006" key="3">
    <source>
        <dbReference type="Google" id="ProtNLM"/>
    </source>
</evidence>
<dbReference type="EMBL" id="CP002156">
    <property type="protein sequence ID" value="ADM09663.1"/>
    <property type="molecule type" value="Genomic_DNA"/>
</dbReference>
<proteinExistence type="predicted"/>
<dbReference type="Pfam" id="PF07372">
    <property type="entry name" value="DUF1491"/>
    <property type="match status" value="1"/>
</dbReference>
<dbReference type="eggNOG" id="COG5447">
    <property type="taxonomic scope" value="Bacteria"/>
</dbReference>
<dbReference type="AlphaFoldDB" id="E0TH79"/>
<reference evidence="1 2" key="2">
    <citation type="journal article" date="2011" name="J. Bacteriol.">
        <title>Complete genome sequence of strain HTCC2503T of Parvularcula bermudensis, the type species of the order "Parvularculales" in the class Alphaproteobacteria.</title>
        <authorList>
            <person name="Oh H.M."/>
            <person name="Kang I."/>
            <person name="Vergin K.L."/>
            <person name="Kang D."/>
            <person name="Rhee K.H."/>
            <person name="Giovannoni S.J."/>
            <person name="Cho J.C."/>
        </authorList>
    </citation>
    <scope>NUCLEOTIDE SEQUENCE [LARGE SCALE GENOMIC DNA]</scope>
    <source>
        <strain evidence="2">ATCC BAA-594 / HTCC2503 / KCTC 12087</strain>
    </source>
</reference>
<accession>E0TH79</accession>
<dbReference type="InterPro" id="IPR009964">
    <property type="entry name" value="DUF1491"/>
</dbReference>
<dbReference type="STRING" id="314260.PB2503_08039"/>
<evidence type="ECO:0000313" key="2">
    <source>
        <dbReference type="Proteomes" id="UP000001302"/>
    </source>
</evidence>
<dbReference type="Gene3D" id="3.40.1530.20">
    <property type="entry name" value="Protein of unknown function (DUF1491)"/>
    <property type="match status" value="1"/>
</dbReference>
<evidence type="ECO:0000313" key="1">
    <source>
        <dbReference type="EMBL" id="ADM09663.1"/>
    </source>
</evidence>